<feature type="domain" description="Hemerythrin-like" evidence="1">
    <location>
        <begin position="31"/>
        <end position="166"/>
    </location>
</feature>
<gene>
    <name evidence="2" type="ORF">N177_1596</name>
</gene>
<dbReference type="InterPro" id="IPR012312">
    <property type="entry name" value="Hemerythrin-like"/>
</dbReference>
<dbReference type="OrthoDB" id="8282715at2"/>
<evidence type="ECO:0000313" key="3">
    <source>
        <dbReference type="Proteomes" id="UP000017819"/>
    </source>
</evidence>
<dbReference type="RefSeq" id="WP_023431738.1">
    <property type="nucleotide sequence ID" value="NZ_AWXZ01000018.1"/>
</dbReference>
<dbReference type="AlphaFoldDB" id="V4TID1"/>
<comment type="caution">
    <text evidence="2">The sequence shown here is derived from an EMBL/GenBank/DDBJ whole genome shotgun (WGS) entry which is preliminary data.</text>
</comment>
<organism evidence="2 3">
    <name type="scientific">Lutibaculum baratangense AMV1</name>
    <dbReference type="NCBI Taxonomy" id="631454"/>
    <lineage>
        <taxon>Bacteria</taxon>
        <taxon>Pseudomonadati</taxon>
        <taxon>Pseudomonadota</taxon>
        <taxon>Alphaproteobacteria</taxon>
        <taxon>Hyphomicrobiales</taxon>
        <taxon>Tepidamorphaceae</taxon>
        <taxon>Lutibaculum</taxon>
    </lineage>
</organism>
<dbReference type="Gene3D" id="1.20.120.520">
    <property type="entry name" value="nmb1532 protein domain like"/>
    <property type="match status" value="1"/>
</dbReference>
<dbReference type="STRING" id="631454.N177_1596"/>
<dbReference type="Proteomes" id="UP000017819">
    <property type="component" value="Unassembled WGS sequence"/>
</dbReference>
<reference evidence="2 3" key="1">
    <citation type="journal article" date="2014" name="Genome Announc.">
        <title>Draft Genome Sequence of Lutibaculum baratangense Strain AMV1T, Isolated from a Mud Volcano in Andamans, India.</title>
        <authorList>
            <person name="Singh A."/>
            <person name="Sreenivas A."/>
            <person name="Sathyanarayana Reddy G."/>
            <person name="Pinnaka A.K."/>
            <person name="Shivaji S."/>
        </authorList>
    </citation>
    <scope>NUCLEOTIDE SEQUENCE [LARGE SCALE GENOMIC DNA]</scope>
    <source>
        <strain evidence="2 3">AMV1</strain>
    </source>
</reference>
<dbReference type="Pfam" id="PF01814">
    <property type="entry name" value="Hemerythrin"/>
    <property type="match status" value="1"/>
</dbReference>
<protein>
    <recommendedName>
        <fullName evidence="1">Hemerythrin-like domain-containing protein</fullName>
    </recommendedName>
</protein>
<keyword evidence="3" id="KW-1185">Reference proteome</keyword>
<evidence type="ECO:0000313" key="2">
    <source>
        <dbReference type="EMBL" id="ESR25763.1"/>
    </source>
</evidence>
<dbReference type="eggNOG" id="COG2846">
    <property type="taxonomic scope" value="Bacteria"/>
</dbReference>
<proteinExistence type="predicted"/>
<sequence>MPSPATEARAGGPRRSRQYLDALPVGLLSKPLAYLMADHLRQRVLCHVLDRLAEEDETDAGAAADVAWHLQHEMRLHVIDEEEDLFPLLRRRGQGDEVVGEVLGRLALDHELDAAMSREIVQGLAAVIAAPAGADMPEALREVLRALARNQRQHVALENAVVIPLAKQRLTREDLRNLSLRMAARRGVMVRLKEHEPA</sequence>
<dbReference type="PATRIC" id="fig|631454.5.peg.1577"/>
<accession>V4TID1</accession>
<name>V4TID1_9HYPH</name>
<dbReference type="EMBL" id="AWXZ01000018">
    <property type="protein sequence ID" value="ESR25763.1"/>
    <property type="molecule type" value="Genomic_DNA"/>
</dbReference>
<evidence type="ECO:0000259" key="1">
    <source>
        <dbReference type="Pfam" id="PF01814"/>
    </source>
</evidence>